<gene>
    <name evidence="1" type="ORF">DYB32_009492</name>
</gene>
<organism evidence="1 2">
    <name type="scientific">Aphanomyces invadans</name>
    <dbReference type="NCBI Taxonomy" id="157072"/>
    <lineage>
        <taxon>Eukaryota</taxon>
        <taxon>Sar</taxon>
        <taxon>Stramenopiles</taxon>
        <taxon>Oomycota</taxon>
        <taxon>Saprolegniomycetes</taxon>
        <taxon>Saprolegniales</taxon>
        <taxon>Verrucalvaceae</taxon>
        <taxon>Aphanomyces</taxon>
    </lineage>
</organism>
<dbReference type="EMBL" id="QUSY01002078">
    <property type="protein sequence ID" value="RHY22480.1"/>
    <property type="molecule type" value="Genomic_DNA"/>
</dbReference>
<name>A0A418AIR1_9STRA</name>
<dbReference type="Gene3D" id="2.30.29.30">
    <property type="entry name" value="Pleckstrin-homology domain (PH domain)/Phosphotyrosine-binding domain (PTB)"/>
    <property type="match status" value="1"/>
</dbReference>
<dbReference type="AlphaFoldDB" id="A0A418AIR1"/>
<protein>
    <recommendedName>
        <fullName evidence="3">PH domain-containing protein</fullName>
    </recommendedName>
</protein>
<proteinExistence type="predicted"/>
<evidence type="ECO:0000313" key="2">
    <source>
        <dbReference type="Proteomes" id="UP000285060"/>
    </source>
</evidence>
<dbReference type="Proteomes" id="UP000285060">
    <property type="component" value="Unassembled WGS sequence"/>
</dbReference>
<keyword evidence="2" id="KW-1185">Reference proteome</keyword>
<evidence type="ECO:0000313" key="1">
    <source>
        <dbReference type="EMBL" id="RHY22480.1"/>
    </source>
</evidence>
<reference evidence="1 2" key="1">
    <citation type="submission" date="2018-08" db="EMBL/GenBank/DDBJ databases">
        <title>Aphanomyces genome sequencing and annotation.</title>
        <authorList>
            <person name="Minardi D."/>
            <person name="Oidtmann B."/>
            <person name="Van Der Giezen M."/>
            <person name="Studholme D.J."/>
        </authorList>
    </citation>
    <scope>NUCLEOTIDE SEQUENCE [LARGE SCALE GENOMIC DNA]</scope>
    <source>
        <strain evidence="1 2">NJM0002</strain>
    </source>
</reference>
<accession>A0A418AIR1</accession>
<dbReference type="VEuPathDB" id="FungiDB:H310_14202"/>
<dbReference type="InterPro" id="IPR011993">
    <property type="entry name" value="PH-like_dom_sf"/>
</dbReference>
<evidence type="ECO:0008006" key="3">
    <source>
        <dbReference type="Google" id="ProtNLM"/>
    </source>
</evidence>
<sequence>MPHVCYPPTRDASQGLKPNEGWHVLICDWLTRANLQVGHPRQNVRGGGGSLPPVHLDAAPLLPHQERYTHEGGALKGTIHLTTCTLQSFEVMPVDCPNTGRSVATGWRFAIQIPAKRYILAAMSERDLYGWLHALKGVVVMLNEESRTDPVPSRPPRAALIRRWFRLL</sequence>
<dbReference type="SUPFAM" id="SSF50729">
    <property type="entry name" value="PH domain-like"/>
    <property type="match status" value="1"/>
</dbReference>
<comment type="caution">
    <text evidence="1">The sequence shown here is derived from an EMBL/GenBank/DDBJ whole genome shotgun (WGS) entry which is preliminary data.</text>
</comment>